<protein>
    <submittedName>
        <fullName evidence="1">Uncharacterized protein</fullName>
    </submittedName>
</protein>
<evidence type="ECO:0000313" key="2">
    <source>
        <dbReference type="Proteomes" id="UP000018144"/>
    </source>
</evidence>
<evidence type="ECO:0000313" key="1">
    <source>
        <dbReference type="EMBL" id="CCX31632.1"/>
    </source>
</evidence>
<accession>U4LJ94</accession>
<organism evidence="1 2">
    <name type="scientific">Pyronema omphalodes (strain CBS 100304)</name>
    <name type="common">Pyronema confluens</name>
    <dbReference type="NCBI Taxonomy" id="1076935"/>
    <lineage>
        <taxon>Eukaryota</taxon>
        <taxon>Fungi</taxon>
        <taxon>Dikarya</taxon>
        <taxon>Ascomycota</taxon>
        <taxon>Pezizomycotina</taxon>
        <taxon>Pezizomycetes</taxon>
        <taxon>Pezizales</taxon>
        <taxon>Pyronemataceae</taxon>
        <taxon>Pyronema</taxon>
    </lineage>
</organism>
<reference evidence="1 2" key="1">
    <citation type="journal article" date="2013" name="PLoS Genet.">
        <title>The genome and development-dependent transcriptomes of Pyronema confluens: a window into fungal evolution.</title>
        <authorList>
            <person name="Traeger S."/>
            <person name="Altegoer F."/>
            <person name="Freitag M."/>
            <person name="Gabaldon T."/>
            <person name="Kempken F."/>
            <person name="Kumar A."/>
            <person name="Marcet-Houben M."/>
            <person name="Poggeler S."/>
            <person name="Stajich J.E."/>
            <person name="Nowrousian M."/>
        </authorList>
    </citation>
    <scope>NUCLEOTIDE SEQUENCE [LARGE SCALE GENOMIC DNA]</scope>
    <source>
        <strain evidence="2">CBS 100304</strain>
        <tissue evidence="1">Vegetative mycelium</tissue>
    </source>
</reference>
<sequence length="40" mass="4139">MPGVDFDSVDGHCSHGSKAGAVHAWQGLKLGYFYATTVAG</sequence>
<proteinExistence type="predicted"/>
<dbReference type="AlphaFoldDB" id="U4LJ94"/>
<gene>
    <name evidence="1" type="ORF">PCON_11099</name>
</gene>
<keyword evidence="2" id="KW-1185">Reference proteome</keyword>
<name>U4LJ94_PYROM</name>
<dbReference type="EMBL" id="HF935622">
    <property type="protein sequence ID" value="CCX31632.1"/>
    <property type="molecule type" value="Genomic_DNA"/>
</dbReference>
<dbReference type="Proteomes" id="UP000018144">
    <property type="component" value="Unassembled WGS sequence"/>
</dbReference>